<reference evidence="2" key="2">
    <citation type="journal article" date="2018" name="Mol. Plant Microbe Interact.">
        <title>Genome sequence resources for the wheat stripe rust pathogen (Puccinia striiformis f. sp. tritici) and the barley stripe rust pathogen (Puccinia striiformis f. sp. hordei).</title>
        <authorList>
            <person name="Xia C."/>
            <person name="Wang M."/>
            <person name="Yin C."/>
            <person name="Cornejo O.E."/>
            <person name="Hulbert S.H."/>
            <person name="Chen X."/>
        </authorList>
    </citation>
    <scope>NUCLEOTIDE SEQUENCE [LARGE SCALE GENOMIC DNA]</scope>
    <source>
        <strain evidence="2">93-210</strain>
    </source>
</reference>
<proteinExistence type="predicted"/>
<gene>
    <name evidence="1" type="ORF">MJO28_008076</name>
</gene>
<reference evidence="1 2" key="3">
    <citation type="journal article" date="2022" name="Microbiol. Spectr.">
        <title>Folding features and dynamics of 3D genome architecture in plant fungal pathogens.</title>
        <authorList>
            <person name="Xia C."/>
        </authorList>
    </citation>
    <scope>NUCLEOTIDE SEQUENCE [LARGE SCALE GENOMIC DNA]</scope>
    <source>
        <strain evidence="1 2">93-210</strain>
    </source>
</reference>
<reference evidence="2" key="1">
    <citation type="journal article" date="2018" name="BMC Genomics">
        <title>Genomic insights into host adaptation between the wheat stripe rust pathogen (Puccinia striiformis f. sp. tritici) and the barley stripe rust pathogen (Puccinia striiformis f. sp. hordei).</title>
        <authorList>
            <person name="Xia C."/>
            <person name="Wang M."/>
            <person name="Yin C."/>
            <person name="Cornejo O.E."/>
            <person name="Hulbert S.H."/>
            <person name="Chen X."/>
        </authorList>
    </citation>
    <scope>NUCLEOTIDE SEQUENCE [LARGE SCALE GENOMIC DNA]</scope>
    <source>
        <strain evidence="2">93-210</strain>
    </source>
</reference>
<keyword evidence="2" id="KW-1185">Reference proteome</keyword>
<protein>
    <submittedName>
        <fullName evidence="1">Uncharacterized protein</fullName>
    </submittedName>
</protein>
<sequence>MLSGEKAEVADSGLRYSRNRKITPVIVNKNSIRPTQHSRHSIISAQSEHQLATRTITTQAVNLNPGLQVKTQKRKRNKGTPAASIDWSVPNPPHGFEDRFPFERPRRDSSEQVWLKLMLRPDSPVASAILVNLNRGSVLGICTWDFCHQYVVPHPSGLICRLIQNRGRHSSLDPVESGDMKILPAKESQTIRCHGYGFNLEQEISSVTLRSLNTYLL</sequence>
<comment type="caution">
    <text evidence="1">The sequence shown here is derived from an EMBL/GenBank/DDBJ whole genome shotgun (WGS) entry which is preliminary data.</text>
</comment>
<evidence type="ECO:0000313" key="1">
    <source>
        <dbReference type="EMBL" id="KAI7949255.1"/>
    </source>
</evidence>
<accession>A0ACC0ECT5</accession>
<evidence type="ECO:0000313" key="2">
    <source>
        <dbReference type="Proteomes" id="UP001060170"/>
    </source>
</evidence>
<organism evidence="1 2">
    <name type="scientific">Puccinia striiformis f. sp. tritici</name>
    <dbReference type="NCBI Taxonomy" id="168172"/>
    <lineage>
        <taxon>Eukaryota</taxon>
        <taxon>Fungi</taxon>
        <taxon>Dikarya</taxon>
        <taxon>Basidiomycota</taxon>
        <taxon>Pucciniomycotina</taxon>
        <taxon>Pucciniomycetes</taxon>
        <taxon>Pucciniales</taxon>
        <taxon>Pucciniaceae</taxon>
        <taxon>Puccinia</taxon>
    </lineage>
</organism>
<dbReference type="Proteomes" id="UP001060170">
    <property type="component" value="Chromosome 8"/>
</dbReference>
<name>A0ACC0ECT5_9BASI</name>
<dbReference type="EMBL" id="CM045872">
    <property type="protein sequence ID" value="KAI7949255.1"/>
    <property type="molecule type" value="Genomic_DNA"/>
</dbReference>